<comment type="caution">
    <text evidence="2">The sequence shown here is derived from an EMBL/GenBank/DDBJ whole genome shotgun (WGS) entry which is preliminary data.</text>
</comment>
<dbReference type="Proteomes" id="UP000017840">
    <property type="component" value="Unassembled WGS sequence"/>
</dbReference>
<reference evidence="2 3" key="1">
    <citation type="journal article" date="2013" name="Genome Announc.">
        <title>Draft Genome Sequence of 'Candidatus Halobonum tyrrellensis' Strain G22, Isolated from the Hypersaline Waters of Lake Tyrrell, Australia.</title>
        <authorList>
            <person name="Ugalde J.A."/>
            <person name="Narasingarao P."/>
            <person name="Kuo S."/>
            <person name="Podell S."/>
            <person name="Allen E.E."/>
        </authorList>
    </citation>
    <scope>NUCLEOTIDE SEQUENCE [LARGE SCALE GENOMIC DNA]</scope>
    <source>
        <strain evidence="2 3">G22</strain>
    </source>
</reference>
<accession>V4HP87</accession>
<organism evidence="2 3">
    <name type="scientific">Candidatus Halobonum tyrrellensis G22</name>
    <dbReference type="NCBI Taxonomy" id="1324957"/>
    <lineage>
        <taxon>Archaea</taxon>
        <taxon>Methanobacteriati</taxon>
        <taxon>Methanobacteriota</taxon>
        <taxon>Stenosarchaea group</taxon>
        <taxon>Halobacteria</taxon>
        <taxon>Halobacteriales</taxon>
        <taxon>Haloferacaceae</taxon>
        <taxon>Candidatus Halobonum</taxon>
    </lineage>
</organism>
<proteinExistence type="predicted"/>
<gene>
    <name evidence="2" type="ORF">K933_02101</name>
</gene>
<keyword evidence="3" id="KW-1185">Reference proteome</keyword>
<protein>
    <submittedName>
        <fullName evidence="2">Uncharacterized protein</fullName>
    </submittedName>
</protein>
<dbReference type="EMBL" id="ASGZ01000005">
    <property type="protein sequence ID" value="ESP89739.1"/>
    <property type="molecule type" value="Genomic_DNA"/>
</dbReference>
<sequence length="136" mass="15350">MTPTRRRREPERPPDLTTRDDRPVWIGEVTDGDLPVVLGDEVWTVPVDDVEPTAFPCAGPLPVLDTIDMERVYCFEGEPRAEAVVTSTVVVELRHRDGQWRLHGFASSDASCLSTNEKTLWERDVSETSEREELSA</sequence>
<feature type="compositionally biased region" description="Basic and acidic residues" evidence="1">
    <location>
        <begin position="8"/>
        <end position="22"/>
    </location>
</feature>
<dbReference type="AlphaFoldDB" id="V4HP87"/>
<name>V4HP87_9EURY</name>
<evidence type="ECO:0000313" key="3">
    <source>
        <dbReference type="Proteomes" id="UP000017840"/>
    </source>
</evidence>
<feature type="region of interest" description="Disordered" evidence="1">
    <location>
        <begin position="1"/>
        <end position="22"/>
    </location>
</feature>
<evidence type="ECO:0000313" key="2">
    <source>
        <dbReference type="EMBL" id="ESP89739.1"/>
    </source>
</evidence>
<evidence type="ECO:0000256" key="1">
    <source>
        <dbReference type="SAM" id="MobiDB-lite"/>
    </source>
</evidence>